<dbReference type="AlphaFoldDB" id="A0A0C3ALI7"/>
<keyword evidence="4" id="KW-1185">Reference proteome</keyword>
<dbReference type="InterPro" id="IPR011009">
    <property type="entry name" value="Kinase-like_dom_sf"/>
</dbReference>
<feature type="domain" description="Fungal-type protein kinase" evidence="2">
    <location>
        <begin position="363"/>
        <end position="572"/>
    </location>
</feature>
<evidence type="ECO:0000256" key="1">
    <source>
        <dbReference type="SAM" id="MobiDB-lite"/>
    </source>
</evidence>
<name>A0A0C3ALI7_SERVB</name>
<feature type="region of interest" description="Disordered" evidence="1">
    <location>
        <begin position="693"/>
        <end position="716"/>
    </location>
</feature>
<dbReference type="GO" id="GO:0004672">
    <property type="term" value="F:protein kinase activity"/>
    <property type="evidence" value="ECO:0007669"/>
    <property type="project" value="InterPro"/>
</dbReference>
<feature type="region of interest" description="Disordered" evidence="1">
    <location>
        <begin position="1"/>
        <end position="20"/>
    </location>
</feature>
<reference evidence="3 4" key="1">
    <citation type="submission" date="2014-04" db="EMBL/GenBank/DDBJ databases">
        <authorList>
            <consortium name="DOE Joint Genome Institute"/>
            <person name="Kuo A."/>
            <person name="Zuccaro A."/>
            <person name="Kohler A."/>
            <person name="Nagy L.G."/>
            <person name="Floudas D."/>
            <person name="Copeland A."/>
            <person name="Barry K.W."/>
            <person name="Cichocki N."/>
            <person name="Veneault-Fourrey C."/>
            <person name="LaButti K."/>
            <person name="Lindquist E.A."/>
            <person name="Lipzen A."/>
            <person name="Lundell T."/>
            <person name="Morin E."/>
            <person name="Murat C."/>
            <person name="Sun H."/>
            <person name="Tunlid A."/>
            <person name="Henrissat B."/>
            <person name="Grigoriev I.V."/>
            <person name="Hibbett D.S."/>
            <person name="Martin F."/>
            <person name="Nordberg H.P."/>
            <person name="Cantor M.N."/>
            <person name="Hua S.X."/>
        </authorList>
    </citation>
    <scope>NUCLEOTIDE SEQUENCE [LARGE SCALE GENOMIC DNA]</scope>
    <source>
        <strain evidence="3 4">MAFF 305830</strain>
    </source>
</reference>
<accession>A0A0C3ALI7</accession>
<dbReference type="OrthoDB" id="5569250at2759"/>
<dbReference type="Pfam" id="PF17667">
    <property type="entry name" value="Pkinase_fungal"/>
    <property type="match status" value="1"/>
</dbReference>
<feature type="region of interest" description="Disordered" evidence="1">
    <location>
        <begin position="470"/>
        <end position="507"/>
    </location>
</feature>
<organism evidence="3 4">
    <name type="scientific">Serendipita vermifera MAFF 305830</name>
    <dbReference type="NCBI Taxonomy" id="933852"/>
    <lineage>
        <taxon>Eukaryota</taxon>
        <taxon>Fungi</taxon>
        <taxon>Dikarya</taxon>
        <taxon>Basidiomycota</taxon>
        <taxon>Agaricomycotina</taxon>
        <taxon>Agaricomycetes</taxon>
        <taxon>Sebacinales</taxon>
        <taxon>Serendipitaceae</taxon>
        <taxon>Serendipita</taxon>
    </lineage>
</organism>
<gene>
    <name evidence="3" type="ORF">M408DRAFT_29981</name>
</gene>
<evidence type="ECO:0000313" key="4">
    <source>
        <dbReference type="Proteomes" id="UP000054097"/>
    </source>
</evidence>
<dbReference type="SUPFAM" id="SSF56112">
    <property type="entry name" value="Protein kinase-like (PK-like)"/>
    <property type="match status" value="1"/>
</dbReference>
<sequence>MAGHISEPTTPPLTPSSLEVDSSLKETPFACMDIEVRDNWSDQVYPDVFTKVTWKKMEEMLYSSNNRPQFQFSAPPDTIATAKPDEGGGPYCHYLNSLSEEFRSKKAQVEYAVKFISLEDKVLDDNASDTSWKYTVPKICHPDIVAIREYPSEKPSGSPSFWSHFEAIGVASPDRKGDPNAHTAAYVVHHLSARPDYVSTLGILVRPSSFKLFFVNSCRVYRTSGIKWGDAHVAPRVLLAWFWRLYHPEVESSITPNYGMNPPTFDVDVAGFRLIHNVTILFTGDPFDRRTTIMKSVDPDTGSTIVIKEQYLYVGDVAKEGHILDKIHSTGCFPGIIRVLAHGSVLNGGQEVIVRHERPSKDYAERKVRIVLGDSGEGFMKAKTPKEALMVMYDLLEVTRVLYREKKILHRDISCRNVLVRSEAVALDDCAQAEGMYFSEYLLNKALDKPSVSPLSTRLLLIDFEMADDQSPDVEPDRASKSRAGTPMFEAGPVRSTSKPRAHVFPPMPEVAPGLQESYRNTVSDRVEVFPPNEAEYLSRKDAEGVVVEEKPFRHLLRFDAESVFRVLNWWCIRAKPKRELREEPISQSVWNNFTSASGYRWITKGEYFGYLHSAYKPLSDLLYDIGEHVDGDLGWAKEGGRDKTEYLHEVIQRLILNFLFVHWDAAFINEEKSDEKREQADNWYYRRERYRRDKESYQSSEEECAEPPTKKQRTE</sequence>
<dbReference type="HOGENOM" id="CLU_021658_0_0_1"/>
<dbReference type="InterPro" id="IPR040976">
    <property type="entry name" value="Pkinase_fungal"/>
</dbReference>
<dbReference type="Gene3D" id="1.10.510.10">
    <property type="entry name" value="Transferase(Phosphotransferase) domain 1"/>
    <property type="match status" value="1"/>
</dbReference>
<reference evidence="4" key="2">
    <citation type="submission" date="2015-01" db="EMBL/GenBank/DDBJ databases">
        <title>Evolutionary Origins and Diversification of the Mycorrhizal Mutualists.</title>
        <authorList>
            <consortium name="DOE Joint Genome Institute"/>
            <consortium name="Mycorrhizal Genomics Consortium"/>
            <person name="Kohler A."/>
            <person name="Kuo A."/>
            <person name="Nagy L.G."/>
            <person name="Floudas D."/>
            <person name="Copeland A."/>
            <person name="Barry K.W."/>
            <person name="Cichocki N."/>
            <person name="Veneault-Fourrey C."/>
            <person name="LaButti K."/>
            <person name="Lindquist E.A."/>
            <person name="Lipzen A."/>
            <person name="Lundell T."/>
            <person name="Morin E."/>
            <person name="Murat C."/>
            <person name="Riley R."/>
            <person name="Ohm R."/>
            <person name="Sun H."/>
            <person name="Tunlid A."/>
            <person name="Henrissat B."/>
            <person name="Grigoriev I.V."/>
            <person name="Hibbett D.S."/>
            <person name="Martin F."/>
        </authorList>
    </citation>
    <scope>NUCLEOTIDE SEQUENCE [LARGE SCALE GENOMIC DNA]</scope>
    <source>
        <strain evidence="4">MAFF 305830</strain>
    </source>
</reference>
<dbReference type="Proteomes" id="UP000054097">
    <property type="component" value="Unassembled WGS sequence"/>
</dbReference>
<evidence type="ECO:0000313" key="3">
    <source>
        <dbReference type="EMBL" id="KIM20909.1"/>
    </source>
</evidence>
<dbReference type="EMBL" id="KN824401">
    <property type="protein sequence ID" value="KIM20909.1"/>
    <property type="molecule type" value="Genomic_DNA"/>
</dbReference>
<dbReference type="InterPro" id="IPR008266">
    <property type="entry name" value="Tyr_kinase_AS"/>
</dbReference>
<dbReference type="PROSITE" id="PS00109">
    <property type="entry name" value="PROTEIN_KINASE_TYR"/>
    <property type="match status" value="1"/>
</dbReference>
<protein>
    <recommendedName>
        <fullName evidence="2">Fungal-type protein kinase domain-containing protein</fullName>
    </recommendedName>
</protein>
<evidence type="ECO:0000259" key="2">
    <source>
        <dbReference type="Pfam" id="PF17667"/>
    </source>
</evidence>
<proteinExistence type="predicted"/>